<dbReference type="PROSITE" id="PS50106">
    <property type="entry name" value="PDZ"/>
    <property type="match status" value="1"/>
</dbReference>
<dbReference type="GO" id="GO:0045742">
    <property type="term" value="P:positive regulation of epidermal growth factor receptor signaling pathway"/>
    <property type="evidence" value="ECO:0007669"/>
    <property type="project" value="TreeGrafter"/>
</dbReference>
<feature type="compositionally biased region" description="Low complexity" evidence="2">
    <location>
        <begin position="564"/>
        <end position="582"/>
    </location>
</feature>
<reference evidence="6" key="1">
    <citation type="journal article" date="2023" name="G3 (Bethesda)">
        <title>Whole genome assembly and annotation of the endangered Caribbean coral Acropora cervicornis.</title>
        <authorList>
            <person name="Selwyn J.D."/>
            <person name="Vollmer S.V."/>
        </authorList>
    </citation>
    <scope>NUCLEOTIDE SEQUENCE</scope>
    <source>
        <strain evidence="6">K2</strain>
    </source>
</reference>
<dbReference type="EMBL" id="JARQWQ010000036">
    <property type="protein sequence ID" value="KAK2560401.1"/>
    <property type="molecule type" value="Genomic_DNA"/>
</dbReference>
<proteinExistence type="predicted"/>
<dbReference type="InterPro" id="IPR036034">
    <property type="entry name" value="PDZ_sf"/>
</dbReference>
<sequence>MFSQKGLQKHRVQEWTEREVIRWLKQKGLGKLWRHFRDNKVDGTALLQTTSQNLDRLGISSPTSRDKLLAAVHELKLFGSLNSQFDAIERKTPQEVLFEQSDEMSLDPKEGKVTVFTRGLQADSEYTTVEITTQTTSKELVSLLLAKCKAGEKDRNLFYIAVEIGIQKKDDGTGKRCSAVGNSIPSANGRSQATYKCVQISRQTRADEVVRMIMHSYGSDEAAEKFVLVESLPESEVGRILEADECPLEVQSRWNAGEQRTFTLTQAEFEGILQSDNDKQITADSRLQVISIDCGRNTVDEDHPSEFSNAEKDNLEHIRKRGTSIDALDLEIGHEANHVKRKISQIDNLRHKFHEYQEFQRKPNSRTAVEESVLSAEEVPKKRKVSQIDLFRSKFLAYANYASKGEAPNSFTPLMEQVKGDDNDKENKASLSNSSPRAESSDGEDLPRFSSSPPPHLRVKNKDSDEASNRENQKNARKRSHPPQLTLGSVLQYCKLVTLTLSRMQGEGWGIELVHVTVTGSSSNGNKDSKENEKVVYVQHNGDGQNSIVNTSSIVDSSMDLINSSETSSRYSPNSSESSEQEIASILTKTSHSLTNGDKSTDDMLQMVHKQNLRRRMGVTQGLGSIDFIKVAPDPNQILSRPGSASPDRPINPLPQRPSSALAQWKKEGSPQPRPGVRIVALTEGGVAEASGQLETDDLIIEINGQFVLNSPLEPVIAAMQEGNTVCMKERKTDYRDELQALTLQIQNLVTKVSEMQSDLKKKDDKIKTLKKMVKKNSSADSKGKIYESVQVLV</sequence>
<comment type="caution">
    <text evidence="6">The sequence shown here is derived from an EMBL/GenBank/DDBJ whole genome shotgun (WGS) entry which is preliminary data.</text>
</comment>
<feature type="coiled-coil region" evidence="1">
    <location>
        <begin position="732"/>
        <end position="773"/>
    </location>
</feature>
<dbReference type="InterPro" id="IPR001660">
    <property type="entry name" value="SAM"/>
</dbReference>
<evidence type="ECO:0008006" key="8">
    <source>
        <dbReference type="Google" id="ProtNLM"/>
    </source>
</evidence>
<feature type="region of interest" description="Disordered" evidence="2">
    <location>
        <begin position="406"/>
        <end position="484"/>
    </location>
</feature>
<dbReference type="Pfam" id="PF00536">
    <property type="entry name" value="SAM_1"/>
    <property type="match status" value="1"/>
</dbReference>
<protein>
    <recommendedName>
        <fullName evidence="8">SAM domain-containing protein</fullName>
    </recommendedName>
</protein>
<keyword evidence="1" id="KW-0175">Coiled coil</keyword>
<feature type="region of interest" description="Disordered" evidence="2">
    <location>
        <begin position="564"/>
        <end position="584"/>
    </location>
</feature>
<evidence type="ECO:0000259" key="4">
    <source>
        <dbReference type="PROSITE" id="PS50106"/>
    </source>
</evidence>
<keyword evidence="7" id="KW-1185">Reference proteome</keyword>
<name>A0AAD9V406_ACRCE</name>
<dbReference type="InterPro" id="IPR013761">
    <property type="entry name" value="SAM/pointed_sf"/>
</dbReference>
<dbReference type="InterPro" id="IPR000159">
    <property type="entry name" value="RA_dom"/>
</dbReference>
<feature type="compositionally biased region" description="Basic and acidic residues" evidence="2">
    <location>
        <begin position="418"/>
        <end position="428"/>
    </location>
</feature>
<dbReference type="SMART" id="SM00454">
    <property type="entry name" value="SAM"/>
    <property type="match status" value="1"/>
</dbReference>
<evidence type="ECO:0000259" key="5">
    <source>
        <dbReference type="PROSITE" id="PS50200"/>
    </source>
</evidence>
<evidence type="ECO:0000256" key="1">
    <source>
        <dbReference type="SAM" id="Coils"/>
    </source>
</evidence>
<dbReference type="PANTHER" id="PTHR21298">
    <property type="entry name" value="GH01721P"/>
    <property type="match status" value="1"/>
</dbReference>
<feature type="domain" description="PDZ" evidence="4">
    <location>
        <begin position="676"/>
        <end position="722"/>
    </location>
</feature>
<reference evidence="6" key="2">
    <citation type="journal article" date="2023" name="Science">
        <title>Genomic signatures of disease resistance in endangered staghorn corals.</title>
        <authorList>
            <person name="Vollmer S.V."/>
            <person name="Selwyn J.D."/>
            <person name="Despard B.A."/>
            <person name="Roesel C.L."/>
        </authorList>
    </citation>
    <scope>NUCLEOTIDE SEQUENCE</scope>
    <source>
        <strain evidence="6">K2</strain>
    </source>
</reference>
<dbReference type="Pfam" id="PF00788">
    <property type="entry name" value="RA"/>
    <property type="match status" value="2"/>
</dbReference>
<feature type="compositionally biased region" description="Polar residues" evidence="2">
    <location>
        <begin position="429"/>
        <end position="438"/>
    </location>
</feature>
<dbReference type="PROSITE" id="PS50200">
    <property type="entry name" value="RA"/>
    <property type="match status" value="1"/>
</dbReference>
<dbReference type="InterPro" id="IPR001478">
    <property type="entry name" value="PDZ"/>
</dbReference>
<dbReference type="PANTHER" id="PTHR21298:SF2">
    <property type="entry name" value="GH01721P"/>
    <property type="match status" value="1"/>
</dbReference>
<feature type="domain" description="Ras-associating" evidence="5">
    <location>
        <begin position="194"/>
        <end position="269"/>
    </location>
</feature>
<gene>
    <name evidence="6" type="ORF">P5673_016741</name>
</gene>
<dbReference type="SUPFAM" id="SSF54236">
    <property type="entry name" value="Ubiquitin-like"/>
    <property type="match status" value="1"/>
</dbReference>
<dbReference type="Proteomes" id="UP001249851">
    <property type="component" value="Unassembled WGS sequence"/>
</dbReference>
<dbReference type="SUPFAM" id="SSF50156">
    <property type="entry name" value="PDZ domain-like"/>
    <property type="match status" value="1"/>
</dbReference>
<dbReference type="Gene3D" id="3.10.20.90">
    <property type="entry name" value="Phosphatidylinositol 3-kinase Catalytic Subunit, Chain A, domain 1"/>
    <property type="match status" value="2"/>
</dbReference>
<dbReference type="SMART" id="SM00314">
    <property type="entry name" value="RA"/>
    <property type="match status" value="1"/>
</dbReference>
<feature type="domain" description="SAM" evidence="3">
    <location>
        <begin position="15"/>
        <end position="78"/>
    </location>
</feature>
<evidence type="ECO:0000259" key="3">
    <source>
        <dbReference type="PROSITE" id="PS50105"/>
    </source>
</evidence>
<dbReference type="Pfam" id="PF00595">
    <property type="entry name" value="PDZ"/>
    <property type="match status" value="1"/>
</dbReference>
<dbReference type="AlphaFoldDB" id="A0AAD9V406"/>
<evidence type="ECO:0000313" key="7">
    <source>
        <dbReference type="Proteomes" id="UP001249851"/>
    </source>
</evidence>
<feature type="region of interest" description="Disordered" evidence="2">
    <location>
        <begin position="634"/>
        <end position="675"/>
    </location>
</feature>
<dbReference type="GO" id="GO:0045743">
    <property type="term" value="P:positive regulation of fibroblast growth factor receptor signaling pathway"/>
    <property type="evidence" value="ECO:0007669"/>
    <property type="project" value="TreeGrafter"/>
</dbReference>
<dbReference type="PROSITE" id="PS50105">
    <property type="entry name" value="SAM_DOMAIN"/>
    <property type="match status" value="1"/>
</dbReference>
<organism evidence="6 7">
    <name type="scientific">Acropora cervicornis</name>
    <name type="common">Staghorn coral</name>
    <dbReference type="NCBI Taxonomy" id="6130"/>
    <lineage>
        <taxon>Eukaryota</taxon>
        <taxon>Metazoa</taxon>
        <taxon>Cnidaria</taxon>
        <taxon>Anthozoa</taxon>
        <taxon>Hexacorallia</taxon>
        <taxon>Scleractinia</taxon>
        <taxon>Astrocoeniina</taxon>
        <taxon>Acroporidae</taxon>
        <taxon>Acropora</taxon>
    </lineage>
</organism>
<dbReference type="Gene3D" id="1.10.150.50">
    <property type="entry name" value="Transcription Factor, Ets-1"/>
    <property type="match status" value="1"/>
</dbReference>
<evidence type="ECO:0000256" key="2">
    <source>
        <dbReference type="SAM" id="MobiDB-lite"/>
    </source>
</evidence>
<evidence type="ECO:0000313" key="6">
    <source>
        <dbReference type="EMBL" id="KAK2560401.1"/>
    </source>
</evidence>
<dbReference type="SUPFAM" id="SSF47769">
    <property type="entry name" value="SAM/Pointed domain"/>
    <property type="match status" value="1"/>
</dbReference>
<dbReference type="InterPro" id="IPR029071">
    <property type="entry name" value="Ubiquitin-like_domsf"/>
</dbReference>
<dbReference type="GO" id="GO:0007165">
    <property type="term" value="P:signal transduction"/>
    <property type="evidence" value="ECO:0007669"/>
    <property type="project" value="InterPro"/>
</dbReference>
<accession>A0AAD9V406</accession>
<dbReference type="CDD" id="cd17043">
    <property type="entry name" value="RA"/>
    <property type="match status" value="1"/>
</dbReference>
<feature type="compositionally biased region" description="Basic and acidic residues" evidence="2">
    <location>
        <begin position="460"/>
        <end position="474"/>
    </location>
</feature>
<dbReference type="Gene3D" id="2.30.42.10">
    <property type="match status" value="1"/>
</dbReference>
<dbReference type="SMART" id="SM00228">
    <property type="entry name" value="PDZ"/>
    <property type="match status" value="1"/>
</dbReference>